<evidence type="ECO:0000256" key="13">
    <source>
        <dbReference type="ARBA" id="ARBA00023136"/>
    </source>
</evidence>
<dbReference type="InterPro" id="IPR001129">
    <property type="entry name" value="Membr-assoc_MAPEG"/>
</dbReference>
<dbReference type="GO" id="GO:0004364">
    <property type="term" value="F:glutathione transferase activity"/>
    <property type="evidence" value="ECO:0007669"/>
    <property type="project" value="UniProtKB-EC"/>
</dbReference>
<evidence type="ECO:0000256" key="2">
    <source>
        <dbReference type="ARBA" id="ARBA00004294"/>
    </source>
</evidence>
<keyword evidence="6 18" id="KW-0808">Transferase</keyword>
<evidence type="ECO:0000256" key="15">
    <source>
        <dbReference type="ARBA" id="ARBA00039397"/>
    </source>
</evidence>
<accession>A0A8D8VUV7</accession>
<evidence type="ECO:0000256" key="1">
    <source>
        <dbReference type="ARBA" id="ARBA00003701"/>
    </source>
</evidence>
<evidence type="ECO:0000256" key="11">
    <source>
        <dbReference type="ARBA" id="ARBA00022990"/>
    </source>
</evidence>
<evidence type="ECO:0000256" key="4">
    <source>
        <dbReference type="ARBA" id="ARBA00010459"/>
    </source>
</evidence>
<feature type="transmembrane region" description="Helical" evidence="17">
    <location>
        <begin position="179"/>
        <end position="200"/>
    </location>
</feature>
<dbReference type="AlphaFoldDB" id="A0A8D8VUV7"/>
<dbReference type="FunFam" id="1.20.120.550:FF:000002">
    <property type="entry name" value="Microsomal glutathione S-transferase 1"/>
    <property type="match status" value="1"/>
</dbReference>
<name>A0A8D8VUV7_9HEMI</name>
<keyword evidence="10 17" id="KW-1133">Transmembrane helix</keyword>
<evidence type="ECO:0000256" key="12">
    <source>
        <dbReference type="ARBA" id="ARBA00023128"/>
    </source>
</evidence>
<evidence type="ECO:0000256" key="16">
    <source>
        <dbReference type="ARBA" id="ARBA00049385"/>
    </source>
</evidence>
<evidence type="ECO:0000256" key="17">
    <source>
        <dbReference type="SAM" id="Phobius"/>
    </source>
</evidence>
<evidence type="ECO:0000256" key="3">
    <source>
        <dbReference type="ARBA" id="ARBA00004477"/>
    </source>
</evidence>
<dbReference type="Pfam" id="PF01124">
    <property type="entry name" value="MAPEG"/>
    <property type="match status" value="1"/>
</dbReference>
<comment type="subcellular location">
    <subcellularLocation>
        <location evidence="3">Endoplasmic reticulum membrane</location>
        <topology evidence="3">Multi-pass membrane protein</topology>
    </subcellularLocation>
    <subcellularLocation>
        <location evidence="2">Mitochondrion outer membrane</location>
    </subcellularLocation>
</comment>
<protein>
    <recommendedName>
        <fullName evidence="15">Microsomal glutathione S-transferase 1</fullName>
        <ecNumber evidence="5">2.5.1.18</ecNumber>
    </recommendedName>
</protein>
<dbReference type="InterPro" id="IPR023352">
    <property type="entry name" value="MAPEG-like_dom_sf"/>
</dbReference>
<evidence type="ECO:0000256" key="8">
    <source>
        <dbReference type="ARBA" id="ARBA00022787"/>
    </source>
</evidence>
<keyword evidence="11" id="KW-0007">Acetylation</keyword>
<dbReference type="PANTHER" id="PTHR10689:SF6">
    <property type="entry name" value="MICROSOMAL GLUTATHIONE S-TRANSFERASE 1"/>
    <property type="match status" value="1"/>
</dbReference>
<keyword evidence="8" id="KW-1000">Mitochondrion outer membrane</keyword>
<evidence type="ECO:0000256" key="7">
    <source>
        <dbReference type="ARBA" id="ARBA00022692"/>
    </source>
</evidence>
<dbReference type="InterPro" id="IPR040162">
    <property type="entry name" value="MGST1-like"/>
</dbReference>
<keyword evidence="7 17" id="KW-0812">Transmembrane</keyword>
<evidence type="ECO:0000256" key="5">
    <source>
        <dbReference type="ARBA" id="ARBA00012452"/>
    </source>
</evidence>
<evidence type="ECO:0000256" key="9">
    <source>
        <dbReference type="ARBA" id="ARBA00022824"/>
    </source>
</evidence>
<comment type="catalytic activity">
    <reaction evidence="16">
        <text>RX + glutathione = an S-substituted glutathione + a halide anion + H(+)</text>
        <dbReference type="Rhea" id="RHEA:16437"/>
        <dbReference type="ChEBI" id="CHEBI:15378"/>
        <dbReference type="ChEBI" id="CHEBI:16042"/>
        <dbReference type="ChEBI" id="CHEBI:17792"/>
        <dbReference type="ChEBI" id="CHEBI:57925"/>
        <dbReference type="ChEBI" id="CHEBI:90779"/>
        <dbReference type="EC" id="2.5.1.18"/>
    </reaction>
    <physiologicalReaction direction="left-to-right" evidence="16">
        <dbReference type="Rhea" id="RHEA:16438"/>
    </physiologicalReaction>
</comment>
<comment type="subunit">
    <text evidence="14">Homotrimer; The trimer binds only one molecule of glutathione.</text>
</comment>
<dbReference type="PANTHER" id="PTHR10689">
    <property type="entry name" value="MICROSOMAL GLUTATHIONE S-TRANSFERASE 1"/>
    <property type="match status" value="1"/>
</dbReference>
<evidence type="ECO:0000256" key="10">
    <source>
        <dbReference type="ARBA" id="ARBA00022989"/>
    </source>
</evidence>
<proteinExistence type="inferred from homology"/>
<evidence type="ECO:0000313" key="18">
    <source>
        <dbReference type="EMBL" id="CAG6634550.1"/>
    </source>
</evidence>
<keyword evidence="9" id="KW-0256">Endoplasmic reticulum</keyword>
<keyword evidence="12" id="KW-0496">Mitochondrion</keyword>
<evidence type="ECO:0000256" key="6">
    <source>
        <dbReference type="ARBA" id="ARBA00022679"/>
    </source>
</evidence>
<feature type="transmembrane region" description="Helical" evidence="17">
    <location>
        <begin position="67"/>
        <end position="86"/>
    </location>
</feature>
<comment type="function">
    <text evidence="1">Conjugation of reduced glutathione to a wide number of exogenous and endogenous hydrophobic electrophiles.</text>
</comment>
<sequence length="203" mass="22632">MSQDSVPPLFRPASENLFRPAGSPGEGLQFQDIIQDPSSGSTMAEELSNSFEGPTLLTGTNVVFQCYAFYAALLVLKMIVVAFMTVGTRVKKKVFVTPEDTNLNGGVVAFDDPDVERMRRAHLNDLENIPTFLIICLLYIMTDPGTMLACWLIRIFTLARFLHTFVYTIYVLPQPSRAISFLTGVFIQIFMAGVVIMNYAHAY</sequence>
<keyword evidence="13 17" id="KW-0472">Membrane</keyword>
<comment type="similarity">
    <text evidence="4">Belongs to the MAPEG family.</text>
</comment>
<dbReference type="SUPFAM" id="SSF161084">
    <property type="entry name" value="MAPEG domain-like"/>
    <property type="match status" value="1"/>
</dbReference>
<dbReference type="EC" id="2.5.1.18" evidence="5"/>
<feature type="transmembrane region" description="Helical" evidence="17">
    <location>
        <begin position="148"/>
        <end position="172"/>
    </location>
</feature>
<dbReference type="GO" id="GO:0005789">
    <property type="term" value="C:endoplasmic reticulum membrane"/>
    <property type="evidence" value="ECO:0007669"/>
    <property type="project" value="UniProtKB-SubCell"/>
</dbReference>
<evidence type="ECO:0000256" key="14">
    <source>
        <dbReference type="ARBA" id="ARBA00038540"/>
    </source>
</evidence>
<dbReference type="Gene3D" id="1.20.120.550">
    <property type="entry name" value="Membrane associated eicosanoid/glutathione metabolism-like domain"/>
    <property type="match status" value="1"/>
</dbReference>
<dbReference type="GO" id="GO:0005741">
    <property type="term" value="C:mitochondrial outer membrane"/>
    <property type="evidence" value="ECO:0007669"/>
    <property type="project" value="UniProtKB-SubCell"/>
</dbReference>
<dbReference type="EMBL" id="HBUF01086839">
    <property type="protein sequence ID" value="CAG6634550.1"/>
    <property type="molecule type" value="Transcribed_RNA"/>
</dbReference>
<organism evidence="18">
    <name type="scientific">Cacopsylla melanoneura</name>
    <dbReference type="NCBI Taxonomy" id="428564"/>
    <lineage>
        <taxon>Eukaryota</taxon>
        <taxon>Metazoa</taxon>
        <taxon>Ecdysozoa</taxon>
        <taxon>Arthropoda</taxon>
        <taxon>Hexapoda</taxon>
        <taxon>Insecta</taxon>
        <taxon>Pterygota</taxon>
        <taxon>Neoptera</taxon>
        <taxon>Paraneoptera</taxon>
        <taxon>Hemiptera</taxon>
        <taxon>Sternorrhyncha</taxon>
        <taxon>Psylloidea</taxon>
        <taxon>Psyllidae</taxon>
        <taxon>Psyllinae</taxon>
        <taxon>Cacopsylla</taxon>
    </lineage>
</organism>
<reference evidence="18" key="1">
    <citation type="submission" date="2021-05" db="EMBL/GenBank/DDBJ databases">
        <authorList>
            <person name="Alioto T."/>
            <person name="Alioto T."/>
            <person name="Gomez Garrido J."/>
        </authorList>
    </citation>
    <scope>NUCLEOTIDE SEQUENCE</scope>
</reference>